<comment type="caution">
    <text evidence="9">The sequence shown here is derived from an EMBL/GenBank/DDBJ whole genome shotgun (WGS) entry which is preliminary data.</text>
</comment>
<gene>
    <name evidence="9" type="ORF">C8A05DRAFT_48171</name>
</gene>
<keyword evidence="8" id="KW-0732">Signal</keyword>
<dbReference type="InterPro" id="IPR036396">
    <property type="entry name" value="Cyt_P450_sf"/>
</dbReference>
<dbReference type="Proteomes" id="UP001303889">
    <property type="component" value="Unassembled WGS sequence"/>
</dbReference>
<dbReference type="Gene3D" id="1.10.630.10">
    <property type="entry name" value="Cytochrome P450"/>
    <property type="match status" value="1"/>
</dbReference>
<dbReference type="Pfam" id="PF00067">
    <property type="entry name" value="p450"/>
    <property type="match status" value="1"/>
</dbReference>
<dbReference type="AlphaFoldDB" id="A0AAN6MAZ0"/>
<dbReference type="InterPro" id="IPR017972">
    <property type="entry name" value="Cyt_P450_CS"/>
</dbReference>
<keyword evidence="7" id="KW-0503">Monooxygenase</keyword>
<evidence type="ECO:0000256" key="7">
    <source>
        <dbReference type="RuleBase" id="RU000461"/>
    </source>
</evidence>
<evidence type="ECO:0000256" key="5">
    <source>
        <dbReference type="ARBA" id="ARBA00023004"/>
    </source>
</evidence>
<dbReference type="PANTHER" id="PTHR24305">
    <property type="entry name" value="CYTOCHROME P450"/>
    <property type="match status" value="1"/>
</dbReference>
<dbReference type="InterPro" id="IPR050121">
    <property type="entry name" value="Cytochrome_P450_monoxygenase"/>
</dbReference>
<dbReference type="GO" id="GO:0020037">
    <property type="term" value="F:heme binding"/>
    <property type="evidence" value="ECO:0007669"/>
    <property type="project" value="InterPro"/>
</dbReference>
<evidence type="ECO:0000313" key="10">
    <source>
        <dbReference type="Proteomes" id="UP001303889"/>
    </source>
</evidence>
<dbReference type="EMBL" id="MU856285">
    <property type="protein sequence ID" value="KAK3897072.1"/>
    <property type="molecule type" value="Genomic_DNA"/>
</dbReference>
<keyword evidence="7" id="KW-0560">Oxidoreductase</keyword>
<evidence type="ECO:0000256" key="4">
    <source>
        <dbReference type="ARBA" id="ARBA00022723"/>
    </source>
</evidence>
<dbReference type="SUPFAM" id="SSF48264">
    <property type="entry name" value="Cytochrome P450"/>
    <property type="match status" value="1"/>
</dbReference>
<evidence type="ECO:0000256" key="6">
    <source>
        <dbReference type="PIRSR" id="PIRSR602401-1"/>
    </source>
</evidence>
<dbReference type="InterPro" id="IPR002401">
    <property type="entry name" value="Cyt_P450_E_grp-I"/>
</dbReference>
<feature type="binding site" description="axial binding residue" evidence="6">
    <location>
        <position position="455"/>
    </location>
    <ligand>
        <name>heme</name>
        <dbReference type="ChEBI" id="CHEBI:30413"/>
    </ligand>
    <ligandPart>
        <name>Fe</name>
        <dbReference type="ChEBI" id="CHEBI:18248"/>
    </ligandPart>
</feature>
<feature type="signal peptide" evidence="8">
    <location>
        <begin position="1"/>
        <end position="27"/>
    </location>
</feature>
<accession>A0AAN6MAZ0</accession>
<comment type="cofactor">
    <cofactor evidence="1 6">
        <name>heme</name>
        <dbReference type="ChEBI" id="CHEBI:30413"/>
    </cofactor>
</comment>
<keyword evidence="4 6" id="KW-0479">Metal-binding</keyword>
<dbReference type="PRINTS" id="PR00463">
    <property type="entry name" value="EP450I"/>
</dbReference>
<comment type="similarity">
    <text evidence="2 7">Belongs to the cytochrome P450 family.</text>
</comment>
<keyword evidence="10" id="KW-1185">Reference proteome</keyword>
<keyword evidence="3 6" id="KW-0349">Heme</keyword>
<evidence type="ECO:0000256" key="3">
    <source>
        <dbReference type="ARBA" id="ARBA00022617"/>
    </source>
</evidence>
<reference evidence="9" key="2">
    <citation type="submission" date="2023-05" db="EMBL/GenBank/DDBJ databases">
        <authorList>
            <consortium name="Lawrence Berkeley National Laboratory"/>
            <person name="Steindorff A."/>
            <person name="Hensen N."/>
            <person name="Bonometti L."/>
            <person name="Westerberg I."/>
            <person name="Brannstrom I.O."/>
            <person name="Guillou S."/>
            <person name="Cros-Aarteil S."/>
            <person name="Calhoun S."/>
            <person name="Haridas S."/>
            <person name="Kuo A."/>
            <person name="Mondo S."/>
            <person name="Pangilinan J."/>
            <person name="Riley R."/>
            <person name="Labutti K."/>
            <person name="Andreopoulos B."/>
            <person name="Lipzen A."/>
            <person name="Chen C."/>
            <person name="Yanf M."/>
            <person name="Daum C."/>
            <person name="Ng V."/>
            <person name="Clum A."/>
            <person name="Ohm R."/>
            <person name="Martin F."/>
            <person name="Silar P."/>
            <person name="Natvig D."/>
            <person name="Lalanne C."/>
            <person name="Gautier V."/>
            <person name="Ament-Velasquez S.L."/>
            <person name="Kruys A."/>
            <person name="Hutchinson M.I."/>
            <person name="Powell A.J."/>
            <person name="Barry K."/>
            <person name="Miller A.N."/>
            <person name="Grigoriev I.V."/>
            <person name="Debuchy R."/>
            <person name="Gladieux P."/>
            <person name="Thoren M.H."/>
            <person name="Johannesson H."/>
        </authorList>
    </citation>
    <scope>NUCLEOTIDE SEQUENCE</scope>
    <source>
        <strain evidence="9">CBS 103.79</strain>
    </source>
</reference>
<dbReference type="PANTHER" id="PTHR24305:SF232">
    <property type="entry name" value="P450, PUTATIVE (EUROFUNG)-RELATED"/>
    <property type="match status" value="1"/>
</dbReference>
<dbReference type="CDD" id="cd00302">
    <property type="entry name" value="cytochrome_P450"/>
    <property type="match status" value="1"/>
</dbReference>
<evidence type="ECO:0000256" key="8">
    <source>
        <dbReference type="SAM" id="SignalP"/>
    </source>
</evidence>
<evidence type="ECO:0000313" key="9">
    <source>
        <dbReference type="EMBL" id="KAK3897072.1"/>
    </source>
</evidence>
<evidence type="ECO:0000256" key="1">
    <source>
        <dbReference type="ARBA" id="ARBA00001971"/>
    </source>
</evidence>
<dbReference type="GO" id="GO:0004497">
    <property type="term" value="F:monooxygenase activity"/>
    <property type="evidence" value="ECO:0007669"/>
    <property type="project" value="UniProtKB-KW"/>
</dbReference>
<organism evidence="9 10">
    <name type="scientific">Staphylotrichum tortipilum</name>
    <dbReference type="NCBI Taxonomy" id="2831512"/>
    <lineage>
        <taxon>Eukaryota</taxon>
        <taxon>Fungi</taxon>
        <taxon>Dikarya</taxon>
        <taxon>Ascomycota</taxon>
        <taxon>Pezizomycotina</taxon>
        <taxon>Sordariomycetes</taxon>
        <taxon>Sordariomycetidae</taxon>
        <taxon>Sordariales</taxon>
        <taxon>Chaetomiaceae</taxon>
        <taxon>Staphylotrichum</taxon>
    </lineage>
</organism>
<dbReference type="GO" id="GO:0005506">
    <property type="term" value="F:iron ion binding"/>
    <property type="evidence" value="ECO:0007669"/>
    <property type="project" value="InterPro"/>
</dbReference>
<dbReference type="InterPro" id="IPR001128">
    <property type="entry name" value="Cyt_P450"/>
</dbReference>
<reference evidence="9" key="1">
    <citation type="journal article" date="2023" name="Mol. Phylogenet. Evol.">
        <title>Genome-scale phylogeny and comparative genomics of the fungal order Sordariales.</title>
        <authorList>
            <person name="Hensen N."/>
            <person name="Bonometti L."/>
            <person name="Westerberg I."/>
            <person name="Brannstrom I.O."/>
            <person name="Guillou S."/>
            <person name="Cros-Aarteil S."/>
            <person name="Calhoun S."/>
            <person name="Haridas S."/>
            <person name="Kuo A."/>
            <person name="Mondo S."/>
            <person name="Pangilinan J."/>
            <person name="Riley R."/>
            <person name="LaButti K."/>
            <person name="Andreopoulos B."/>
            <person name="Lipzen A."/>
            <person name="Chen C."/>
            <person name="Yan M."/>
            <person name="Daum C."/>
            <person name="Ng V."/>
            <person name="Clum A."/>
            <person name="Steindorff A."/>
            <person name="Ohm R.A."/>
            <person name="Martin F."/>
            <person name="Silar P."/>
            <person name="Natvig D.O."/>
            <person name="Lalanne C."/>
            <person name="Gautier V."/>
            <person name="Ament-Velasquez S.L."/>
            <person name="Kruys A."/>
            <person name="Hutchinson M.I."/>
            <person name="Powell A.J."/>
            <person name="Barry K."/>
            <person name="Miller A.N."/>
            <person name="Grigoriev I.V."/>
            <person name="Debuchy R."/>
            <person name="Gladieux P."/>
            <person name="Hiltunen Thoren M."/>
            <person name="Johannesson H."/>
        </authorList>
    </citation>
    <scope>NUCLEOTIDE SEQUENCE</scope>
    <source>
        <strain evidence="9">CBS 103.79</strain>
    </source>
</reference>
<feature type="chain" id="PRO_5042825220" evidence="8">
    <location>
        <begin position="28"/>
        <end position="510"/>
    </location>
</feature>
<dbReference type="PRINTS" id="PR00385">
    <property type="entry name" value="P450"/>
</dbReference>
<proteinExistence type="inferred from homology"/>
<dbReference type="GO" id="GO:0016705">
    <property type="term" value="F:oxidoreductase activity, acting on paired donors, with incorporation or reduction of molecular oxygen"/>
    <property type="evidence" value="ECO:0007669"/>
    <property type="project" value="InterPro"/>
</dbReference>
<evidence type="ECO:0000256" key="2">
    <source>
        <dbReference type="ARBA" id="ARBA00010617"/>
    </source>
</evidence>
<dbReference type="PROSITE" id="PS00086">
    <property type="entry name" value="CYTOCHROME_P450"/>
    <property type="match status" value="1"/>
</dbReference>
<name>A0AAN6MAZ0_9PEZI</name>
<sequence length="510" mass="58281">MPSLSILAIYLAVILVAVLELQKKLLAVNSPLRKVPGPWYAPLTTLHLRCLFSTGSIWKLVERSHAKYGPIVRLGPRQVWISDKEAMKQILLKIDLPKVAMYSEISRDRFSPGLFGEIREEPHKRLKRFLSPAFATAYVDNLEAYFKDTVRDLLDKYESQVLVDSSRKGIIVDLADDLHNVALDIMGECLFGKGFGQTNPETKTRTERHGVDEKVWASIPRAVFDGLSERYQMVYVKRFLRKLGMDLKFDWPAEMITSIDAVVQRRKRVSECERRDLLQYLIEEGTKPDTGAAMDTRDIIDQLSEMLLAGSETTSGTLGCLFLELARNPEVRSKLLASLPPLSFADEIVSSKAVRKEPQYEYLEACIKENLRLHPIASEMGRCTGKEWVTLMGYDLPPHTVVSASYRDLHRNEQFWPLAQRFWPERWLSEDKRGADPATTSMDAYYPFSGGKHSCIGINFAWAEMRMVAANILSRFEVTEVPGQGVDFRQYITMQFRTGHWKVVLKPRRV</sequence>
<keyword evidence="5 6" id="KW-0408">Iron</keyword>
<protein>
    <submittedName>
        <fullName evidence="9">Cytochrome p450</fullName>
    </submittedName>
</protein>